<evidence type="ECO:0000259" key="8">
    <source>
        <dbReference type="Pfam" id="PF20684"/>
    </source>
</evidence>
<dbReference type="Pfam" id="PF20684">
    <property type="entry name" value="Fung_rhodopsin"/>
    <property type="match status" value="1"/>
</dbReference>
<dbReference type="PANTHER" id="PTHR33048:SF155">
    <property type="entry name" value="INTEGRAL MEMBRANE PROTEIN"/>
    <property type="match status" value="1"/>
</dbReference>
<dbReference type="Proteomes" id="UP000233524">
    <property type="component" value="Unassembled WGS sequence"/>
</dbReference>
<comment type="caution">
    <text evidence="9">The sequence shown here is derived from an EMBL/GenBank/DDBJ whole genome shotgun (WGS) entry which is preliminary data.</text>
</comment>
<feature type="compositionally biased region" description="Polar residues" evidence="6">
    <location>
        <begin position="394"/>
        <end position="403"/>
    </location>
</feature>
<evidence type="ECO:0000256" key="3">
    <source>
        <dbReference type="ARBA" id="ARBA00022989"/>
    </source>
</evidence>
<feature type="transmembrane region" description="Helical" evidence="7">
    <location>
        <begin position="151"/>
        <end position="173"/>
    </location>
</feature>
<dbReference type="PANTHER" id="PTHR33048">
    <property type="entry name" value="PTH11-LIKE INTEGRAL MEMBRANE PROTEIN (AFU_ORTHOLOGUE AFUA_5G11245)"/>
    <property type="match status" value="1"/>
</dbReference>
<feature type="region of interest" description="Disordered" evidence="6">
    <location>
        <begin position="393"/>
        <end position="414"/>
    </location>
</feature>
<feature type="transmembrane region" description="Helical" evidence="7">
    <location>
        <begin position="73"/>
        <end position="94"/>
    </location>
</feature>
<evidence type="ECO:0000256" key="4">
    <source>
        <dbReference type="ARBA" id="ARBA00023136"/>
    </source>
</evidence>
<keyword evidence="2 7" id="KW-0812">Transmembrane</keyword>
<comment type="similarity">
    <text evidence="5">Belongs to the SAT4 family.</text>
</comment>
<keyword evidence="4 7" id="KW-0472">Membrane</keyword>
<sequence length="414" mass="45377">VGRSWKLEKNTTFSTLSEKMSSPEETLSPEVAAQDKGPGIIAVIVVVTVLETLFTGARLYVRGRIQKHLQLDDYLIVLAVLCGWCAVIFGVMAVNSGNGKHFAILDLEQKSGAILWTIVGFCPGIMSFGLPKLAVVHLLTRLMNPSRPHRIFLWFLGIFCVISLLGCVVVLFAQCSPAKSQWDFSVKGECWSKMVLVYYAIYAGSLSAATDLYLAIYPAVVLFSLHIPLRKKLALTAALGIGSIATVVAIYKTTRLPKLASPDFSYDTSDLVIWTCVEGSTIIIASCIPVLQPLVDRITGGRFFSTMSRRNYKNYGSERSGGRVGQSDIELSYNVRKRPVKDPNGLTFLDQTKVGSQESILGDKGTEMQNSRQSLQPGMNIPGRIVRTDVIEVSHSSGSQQTLEGVPEEGRRHI</sequence>
<feature type="non-terminal residue" evidence="9">
    <location>
        <position position="1"/>
    </location>
</feature>
<dbReference type="EMBL" id="NLAX01001623">
    <property type="protein sequence ID" value="PKS05417.1"/>
    <property type="molecule type" value="Genomic_DNA"/>
</dbReference>
<proteinExistence type="inferred from homology"/>
<dbReference type="InterPro" id="IPR049326">
    <property type="entry name" value="Rhodopsin_dom_fungi"/>
</dbReference>
<feature type="transmembrane region" description="Helical" evidence="7">
    <location>
        <begin position="114"/>
        <end position="139"/>
    </location>
</feature>
<dbReference type="VEuPathDB" id="FungiDB:jhhlp_008793"/>
<reference evidence="9 10" key="1">
    <citation type="journal article" date="2017" name="G3 (Bethesda)">
        <title>First Draft Genome Sequence of the Pathogenic Fungus Lomentospora prolificans (Formerly Scedosporium prolificans).</title>
        <authorList>
            <person name="Luo R."/>
            <person name="Zimin A."/>
            <person name="Workman R."/>
            <person name="Fan Y."/>
            <person name="Pertea G."/>
            <person name="Grossman N."/>
            <person name="Wear M.P."/>
            <person name="Jia B."/>
            <person name="Miller H."/>
            <person name="Casadevall A."/>
            <person name="Timp W."/>
            <person name="Zhang S.X."/>
            <person name="Salzberg S.L."/>
        </authorList>
    </citation>
    <scope>NUCLEOTIDE SEQUENCE [LARGE SCALE GENOMIC DNA]</scope>
    <source>
        <strain evidence="9 10">JHH-5317</strain>
    </source>
</reference>
<organism evidence="9 10">
    <name type="scientific">Lomentospora prolificans</name>
    <dbReference type="NCBI Taxonomy" id="41688"/>
    <lineage>
        <taxon>Eukaryota</taxon>
        <taxon>Fungi</taxon>
        <taxon>Dikarya</taxon>
        <taxon>Ascomycota</taxon>
        <taxon>Pezizomycotina</taxon>
        <taxon>Sordariomycetes</taxon>
        <taxon>Hypocreomycetidae</taxon>
        <taxon>Microascales</taxon>
        <taxon>Microascaceae</taxon>
        <taxon>Lomentospora</taxon>
    </lineage>
</organism>
<evidence type="ECO:0000256" key="6">
    <source>
        <dbReference type="SAM" id="MobiDB-lite"/>
    </source>
</evidence>
<evidence type="ECO:0000313" key="10">
    <source>
        <dbReference type="Proteomes" id="UP000233524"/>
    </source>
</evidence>
<dbReference type="AlphaFoldDB" id="A0A2N3MZ11"/>
<dbReference type="STRING" id="41688.A0A2N3MZ11"/>
<gene>
    <name evidence="9" type="ORF">jhhlp_008793</name>
</gene>
<keyword evidence="3 7" id="KW-1133">Transmembrane helix</keyword>
<feature type="transmembrane region" description="Helical" evidence="7">
    <location>
        <begin position="233"/>
        <end position="251"/>
    </location>
</feature>
<evidence type="ECO:0000256" key="1">
    <source>
        <dbReference type="ARBA" id="ARBA00004141"/>
    </source>
</evidence>
<dbReference type="OrthoDB" id="3923077at2759"/>
<dbReference type="GO" id="GO:0016020">
    <property type="term" value="C:membrane"/>
    <property type="evidence" value="ECO:0007669"/>
    <property type="project" value="UniProtKB-SubCell"/>
</dbReference>
<feature type="transmembrane region" description="Helical" evidence="7">
    <location>
        <begin position="196"/>
        <end position="221"/>
    </location>
</feature>
<evidence type="ECO:0000256" key="5">
    <source>
        <dbReference type="ARBA" id="ARBA00038359"/>
    </source>
</evidence>
<dbReference type="InterPro" id="IPR052337">
    <property type="entry name" value="SAT4-like"/>
</dbReference>
<dbReference type="InParanoid" id="A0A2N3MZ11"/>
<evidence type="ECO:0000313" key="9">
    <source>
        <dbReference type="EMBL" id="PKS05417.1"/>
    </source>
</evidence>
<accession>A0A2N3MZ11</accession>
<keyword evidence="10" id="KW-1185">Reference proteome</keyword>
<feature type="transmembrane region" description="Helical" evidence="7">
    <location>
        <begin position="39"/>
        <end position="61"/>
    </location>
</feature>
<protein>
    <recommendedName>
        <fullName evidence="8">Rhodopsin domain-containing protein</fullName>
    </recommendedName>
</protein>
<evidence type="ECO:0000256" key="7">
    <source>
        <dbReference type="SAM" id="Phobius"/>
    </source>
</evidence>
<evidence type="ECO:0000256" key="2">
    <source>
        <dbReference type="ARBA" id="ARBA00022692"/>
    </source>
</evidence>
<feature type="domain" description="Rhodopsin" evidence="8">
    <location>
        <begin position="57"/>
        <end position="296"/>
    </location>
</feature>
<feature type="transmembrane region" description="Helical" evidence="7">
    <location>
        <begin position="271"/>
        <end position="291"/>
    </location>
</feature>
<name>A0A2N3MZ11_9PEZI</name>
<comment type="subcellular location">
    <subcellularLocation>
        <location evidence="1">Membrane</location>
        <topology evidence="1">Multi-pass membrane protein</topology>
    </subcellularLocation>
</comment>